<dbReference type="EMBL" id="BAAAOF010000002">
    <property type="protein sequence ID" value="GAA1924690.1"/>
    <property type="molecule type" value="Genomic_DNA"/>
</dbReference>
<dbReference type="Pfam" id="PF01156">
    <property type="entry name" value="IU_nuc_hydro"/>
    <property type="match status" value="1"/>
</dbReference>
<evidence type="ECO:0000256" key="2">
    <source>
        <dbReference type="ARBA" id="ARBA00023295"/>
    </source>
</evidence>
<dbReference type="SUPFAM" id="SSF53590">
    <property type="entry name" value="Nucleoside hydrolase"/>
    <property type="match status" value="1"/>
</dbReference>
<keyword evidence="2" id="KW-0326">Glycosidase</keyword>
<evidence type="ECO:0000259" key="3">
    <source>
        <dbReference type="Pfam" id="PF01156"/>
    </source>
</evidence>
<dbReference type="InterPro" id="IPR023186">
    <property type="entry name" value="IUNH"/>
</dbReference>
<protein>
    <recommendedName>
        <fullName evidence="3">Inosine/uridine-preferring nucleoside hydrolase domain-containing protein</fullName>
    </recommendedName>
</protein>
<dbReference type="PANTHER" id="PTHR12304:SF4">
    <property type="entry name" value="URIDINE NUCLEOSIDASE"/>
    <property type="match status" value="1"/>
</dbReference>
<comment type="caution">
    <text evidence="4">The sequence shown here is derived from an EMBL/GenBank/DDBJ whole genome shotgun (WGS) entry which is preliminary data.</text>
</comment>
<accession>A0ABN2PPA5</accession>
<evidence type="ECO:0000313" key="4">
    <source>
        <dbReference type="EMBL" id="GAA1924690.1"/>
    </source>
</evidence>
<keyword evidence="1" id="KW-0378">Hydrolase</keyword>
<dbReference type="Gene3D" id="3.90.245.10">
    <property type="entry name" value="Ribonucleoside hydrolase-like"/>
    <property type="match status" value="1"/>
</dbReference>
<feature type="domain" description="Inosine/uridine-preferring nucleoside hydrolase" evidence="3">
    <location>
        <begin position="37"/>
        <end position="250"/>
    </location>
</feature>
<sequence length="351" mass="37781">MTRIPTTIGEKHTAASWVIGETPWQSIPPSSPSRARVIIDNDFSGDPDDLYQLVHHLLSPSVEIPLIVASHLRPDDGFDPSGRSAQNATLVVEDMLARMGANAPGILVTGSDEPLVDRSSPRTGPAVDAIIAEAMRDDPRPLFYAAGGGLTDLASAALVEPRIAERLTLVWIGGAEHDGLAVAPPDAMPIEYNLLIDPVSAQVVFGDTAISIWQIPRDAYRQCLVSDAELRRRVAATGPLGRHLYDEVALLVTMIAPYLGGASETYALGDSPLVLLTALQSVFEPDPASSRYVTLPTPEIDDGGGYVAVAGARPMRVYTWLDTRLMFEDFFVKLAEFAEWQATVDAGADER</sequence>
<evidence type="ECO:0000313" key="5">
    <source>
        <dbReference type="Proteomes" id="UP001501343"/>
    </source>
</evidence>
<dbReference type="PANTHER" id="PTHR12304">
    <property type="entry name" value="INOSINE-URIDINE PREFERRING NUCLEOSIDE HYDROLASE"/>
    <property type="match status" value="1"/>
</dbReference>
<gene>
    <name evidence="4" type="ORF">GCM10009775_16240</name>
</gene>
<proteinExistence type="predicted"/>
<dbReference type="RefSeq" id="WP_248147029.1">
    <property type="nucleotide sequence ID" value="NZ_BAAAOF010000002.1"/>
</dbReference>
<reference evidence="4 5" key="1">
    <citation type="journal article" date="2019" name="Int. J. Syst. Evol. Microbiol.">
        <title>The Global Catalogue of Microorganisms (GCM) 10K type strain sequencing project: providing services to taxonomists for standard genome sequencing and annotation.</title>
        <authorList>
            <consortium name="The Broad Institute Genomics Platform"/>
            <consortium name="The Broad Institute Genome Sequencing Center for Infectious Disease"/>
            <person name="Wu L."/>
            <person name="Ma J."/>
        </authorList>
    </citation>
    <scope>NUCLEOTIDE SEQUENCE [LARGE SCALE GENOMIC DNA]</scope>
    <source>
        <strain evidence="4 5">JCM 14900</strain>
    </source>
</reference>
<name>A0ABN2PPA5_9MICO</name>
<organism evidence="4 5">
    <name type="scientific">Microbacterium aoyamense</name>
    <dbReference type="NCBI Taxonomy" id="344166"/>
    <lineage>
        <taxon>Bacteria</taxon>
        <taxon>Bacillati</taxon>
        <taxon>Actinomycetota</taxon>
        <taxon>Actinomycetes</taxon>
        <taxon>Micrococcales</taxon>
        <taxon>Microbacteriaceae</taxon>
        <taxon>Microbacterium</taxon>
    </lineage>
</organism>
<dbReference type="InterPro" id="IPR036452">
    <property type="entry name" value="Ribo_hydro-like"/>
</dbReference>
<dbReference type="InterPro" id="IPR001910">
    <property type="entry name" value="Inosine/uridine_hydrolase_dom"/>
</dbReference>
<keyword evidence="5" id="KW-1185">Reference proteome</keyword>
<evidence type="ECO:0000256" key="1">
    <source>
        <dbReference type="ARBA" id="ARBA00022801"/>
    </source>
</evidence>
<dbReference type="Proteomes" id="UP001501343">
    <property type="component" value="Unassembled WGS sequence"/>
</dbReference>